<keyword evidence="12" id="KW-0677">Repeat</keyword>
<evidence type="ECO:0000256" key="12">
    <source>
        <dbReference type="ARBA" id="ARBA00022737"/>
    </source>
</evidence>
<evidence type="ECO:0000256" key="4">
    <source>
        <dbReference type="ARBA" id="ARBA00012513"/>
    </source>
</evidence>
<evidence type="ECO:0000256" key="17">
    <source>
        <dbReference type="ARBA" id="ARBA00023136"/>
    </source>
</evidence>
<dbReference type="PROSITE" id="PS50011">
    <property type="entry name" value="PROTEIN_KINASE_DOM"/>
    <property type="match status" value="1"/>
</dbReference>
<evidence type="ECO:0000256" key="14">
    <source>
        <dbReference type="ARBA" id="ARBA00022777"/>
    </source>
</evidence>
<evidence type="ECO:0000256" key="24">
    <source>
        <dbReference type="SAM" id="SignalP"/>
    </source>
</evidence>
<evidence type="ECO:0000256" key="3">
    <source>
        <dbReference type="ARBA" id="ARBA00008684"/>
    </source>
</evidence>
<dbReference type="PANTHER" id="PTHR48053:SF47">
    <property type="entry name" value="RECEPTOR KINASE-LIKE PROTEIN XA21"/>
    <property type="match status" value="1"/>
</dbReference>
<evidence type="ECO:0000256" key="19">
    <source>
        <dbReference type="ARBA" id="ARBA00023180"/>
    </source>
</evidence>
<dbReference type="PROSITE" id="PS00107">
    <property type="entry name" value="PROTEIN_KINASE_ATP"/>
    <property type="match status" value="1"/>
</dbReference>
<feature type="transmembrane region" description="Helical" evidence="23">
    <location>
        <begin position="793"/>
        <end position="815"/>
    </location>
</feature>
<evidence type="ECO:0000259" key="25">
    <source>
        <dbReference type="PROSITE" id="PS50011"/>
    </source>
</evidence>
<sequence>MGTLPFTVALVLLLMRCAAVCLAIPKSNFTDESALLAFKKYITHDPSKSITSNWSAVTPFCHWLGVTCSARHQRVAALDLSNLDLKGTIPPHVGNLSFLVSFDLSTNSLHGNIPSELSKLQRLKSLNLSNNLLTGTIPVSLYNVTSLENLYLENNRLQGILTEQISNLSSLKKLALGSNMFSGTVPLAIFNMTSLQAVSIPLNNLSGSLQEKICNHQSKLQWLDISQNQLSGEIRSDFYNCKELEIIALDTNSFTGTIPREFGNCTKLKSLYLGGNNLKGEIPREILSPANLELLSLEFNTLRGSLPREIGLSPSLRTLYMDRINLTGTIPKEIGNCSLLEEIYLGNNSLTGTIPHEISNLHNLRVLRLGLNNMVGTIPSEIFNFTTMNMIELTRNHFSGHLPSSMGLMLPNLQEVYLSGNNLSGPIPDTICNASQLVQLILSNNSFSGFIPDCLGNLSNLQYLDFEYNVLMSRHSPSGLSFISSLTNCRTLLSLWIGKNPLHGSLPISIGNLSSSLQSFTAHNCNIQGRIPDEIGNLNNLFELNLKGNELVGAIPSTIGQLRQLQALTLAQNKLEGYIPQEICDLERLAFLYLEGNGLVGSIPDCFGNLKSIRSLILASNRFSGSIPSTLWGLQDILQVDLSSNSLNGSLPLEIRNLVVMTAMDISRNQISGAIPNSIGDLQDLVNLSLSGNRLQGIIPASFGKMVSLELLDLSGNNLSGEIPMSMQNLTHLRYFNVCFNQLHGEIPNEGPFANFSIQSFLGNNEFCGAARLQVPPCKGRNSRSSKAPGMIVLRYILPAITSTLFLLVLIVIILRCRRRNAKRQAQEDLPSLATWKRISRRELELATDGFQESNLLGTGSFGSVYKGTLPDGLNIAVKVFNLQHEAAFTSFDTECEVLRNLRHRNLVTIISSCSNLDFKALVLKFMPNLTLEKWLYSDNHCLDIVQRLNIMRDVAAALEYLHYGYIKPVVHCDLKPTNVLLDEHMVAHLSDFGIAKLLGEGDSMTQTMTLATIGYMAPEYGSEGSVSIRGDVYSFGILLMETYTRKKPTDEMFAGGMSLKTWVKQSLPNAVIEVADANLLTQEEEFVRNSDCVTSILELALECSANSPEERKDMKQVLAALEKIKKELTNRIHNRNRH</sequence>
<comment type="subcellular location">
    <subcellularLocation>
        <location evidence="1">Cell membrane</location>
        <topology evidence="1">Single-pass membrane protein</topology>
    </subcellularLocation>
    <subcellularLocation>
        <location evidence="2">Membrane</location>
        <topology evidence="2">Single-pass type I membrane protein</topology>
    </subcellularLocation>
</comment>
<dbReference type="Pfam" id="PF13855">
    <property type="entry name" value="LRR_8"/>
    <property type="match status" value="4"/>
</dbReference>
<dbReference type="Gene3D" id="3.80.10.10">
    <property type="entry name" value="Ribonuclease Inhibitor"/>
    <property type="match status" value="4"/>
</dbReference>
<dbReference type="PROSITE" id="PS00108">
    <property type="entry name" value="PROTEIN_KINASE_ST"/>
    <property type="match status" value="1"/>
</dbReference>
<keyword evidence="16 23" id="KW-1133">Transmembrane helix</keyword>
<dbReference type="SUPFAM" id="SSF52047">
    <property type="entry name" value="RNI-like"/>
    <property type="match status" value="1"/>
</dbReference>
<dbReference type="PANTHER" id="PTHR48053">
    <property type="entry name" value="LEUCINE RICH REPEAT FAMILY PROTEIN, EXPRESSED"/>
    <property type="match status" value="1"/>
</dbReference>
<evidence type="ECO:0000256" key="11">
    <source>
        <dbReference type="ARBA" id="ARBA00022729"/>
    </source>
</evidence>
<evidence type="ECO:0000256" key="2">
    <source>
        <dbReference type="ARBA" id="ARBA00004479"/>
    </source>
</evidence>
<dbReference type="EMBL" id="GGEC01009426">
    <property type="protein sequence ID" value="MBW89909.1"/>
    <property type="molecule type" value="Transcribed_RNA"/>
</dbReference>
<reference evidence="26" key="1">
    <citation type="submission" date="2018-02" db="EMBL/GenBank/DDBJ databases">
        <title>Rhizophora mucronata_Transcriptome.</title>
        <authorList>
            <person name="Meera S.P."/>
            <person name="Sreeshan A."/>
            <person name="Augustine A."/>
        </authorList>
    </citation>
    <scope>NUCLEOTIDE SEQUENCE</scope>
    <source>
        <tissue evidence="26">Leaf</tissue>
    </source>
</reference>
<evidence type="ECO:0000256" key="10">
    <source>
        <dbReference type="ARBA" id="ARBA00022692"/>
    </source>
</evidence>
<proteinExistence type="inferred from homology"/>
<dbReference type="InterPro" id="IPR013210">
    <property type="entry name" value="LRR_N_plant-typ"/>
</dbReference>
<keyword evidence="7" id="KW-0597">Phosphoprotein</keyword>
<keyword evidence="9" id="KW-0808">Transferase</keyword>
<keyword evidence="10 23" id="KW-0812">Transmembrane</keyword>
<comment type="similarity">
    <text evidence="3">Belongs to the protein kinase superfamily. Ser/Thr protein kinase family.</text>
</comment>
<keyword evidence="14 26" id="KW-0418">Kinase</keyword>
<dbReference type="FunFam" id="3.80.10.10:FF:000317">
    <property type="entry name" value="Inactive leucine-rich repeat receptor-like protein kinase"/>
    <property type="match status" value="1"/>
</dbReference>
<dbReference type="SMART" id="SM00365">
    <property type="entry name" value="LRR_SD22"/>
    <property type="match status" value="6"/>
</dbReference>
<dbReference type="Pfam" id="PF07714">
    <property type="entry name" value="PK_Tyr_Ser-Thr"/>
    <property type="match status" value="1"/>
</dbReference>
<evidence type="ECO:0000256" key="1">
    <source>
        <dbReference type="ARBA" id="ARBA00004162"/>
    </source>
</evidence>
<evidence type="ECO:0000256" key="23">
    <source>
        <dbReference type="SAM" id="Phobius"/>
    </source>
</evidence>
<accession>A0A2P2J8W3</accession>
<dbReference type="Pfam" id="PF00560">
    <property type="entry name" value="LRR_1"/>
    <property type="match status" value="4"/>
</dbReference>
<evidence type="ECO:0000256" key="6">
    <source>
        <dbReference type="ARBA" id="ARBA00022527"/>
    </source>
</evidence>
<organism evidence="26">
    <name type="scientific">Rhizophora mucronata</name>
    <name type="common">Asiatic mangrove</name>
    <dbReference type="NCBI Taxonomy" id="61149"/>
    <lineage>
        <taxon>Eukaryota</taxon>
        <taxon>Viridiplantae</taxon>
        <taxon>Streptophyta</taxon>
        <taxon>Embryophyta</taxon>
        <taxon>Tracheophyta</taxon>
        <taxon>Spermatophyta</taxon>
        <taxon>Magnoliopsida</taxon>
        <taxon>eudicotyledons</taxon>
        <taxon>Gunneridae</taxon>
        <taxon>Pentapetalae</taxon>
        <taxon>rosids</taxon>
        <taxon>fabids</taxon>
        <taxon>Malpighiales</taxon>
        <taxon>Rhizophoraceae</taxon>
        <taxon>Rhizophora</taxon>
    </lineage>
</organism>
<dbReference type="InterPro" id="IPR008271">
    <property type="entry name" value="Ser/Thr_kinase_AS"/>
</dbReference>
<dbReference type="InterPro" id="IPR001245">
    <property type="entry name" value="Ser-Thr/Tyr_kinase_cat_dom"/>
</dbReference>
<dbReference type="FunFam" id="3.80.10.10:FF:000101">
    <property type="entry name" value="LRR receptor-like serine/threonine-protein kinase ERECTA"/>
    <property type="match status" value="1"/>
</dbReference>
<dbReference type="SUPFAM" id="SSF52058">
    <property type="entry name" value="L domain-like"/>
    <property type="match status" value="1"/>
</dbReference>
<dbReference type="InterPro" id="IPR051716">
    <property type="entry name" value="Plant_RL_S/T_kinase"/>
</dbReference>
<evidence type="ECO:0000256" key="21">
    <source>
        <dbReference type="ARBA" id="ARBA00048679"/>
    </source>
</evidence>
<feature type="chain" id="PRO_5015196539" description="non-specific serine/threonine protein kinase" evidence="24">
    <location>
        <begin position="24"/>
        <end position="1139"/>
    </location>
</feature>
<evidence type="ECO:0000256" key="18">
    <source>
        <dbReference type="ARBA" id="ARBA00023170"/>
    </source>
</evidence>
<keyword evidence="13 22" id="KW-0547">Nucleotide-binding</keyword>
<evidence type="ECO:0000256" key="15">
    <source>
        <dbReference type="ARBA" id="ARBA00022840"/>
    </source>
</evidence>
<dbReference type="AlphaFoldDB" id="A0A2P2J8W3"/>
<dbReference type="GO" id="GO:0004674">
    <property type="term" value="F:protein serine/threonine kinase activity"/>
    <property type="evidence" value="ECO:0007669"/>
    <property type="project" value="UniProtKB-KW"/>
</dbReference>
<dbReference type="InterPro" id="IPR000719">
    <property type="entry name" value="Prot_kinase_dom"/>
</dbReference>
<dbReference type="GO" id="GO:0005524">
    <property type="term" value="F:ATP binding"/>
    <property type="evidence" value="ECO:0007669"/>
    <property type="project" value="UniProtKB-UniRule"/>
</dbReference>
<dbReference type="Gene3D" id="3.30.200.20">
    <property type="entry name" value="Phosphorylase Kinase, domain 1"/>
    <property type="match status" value="1"/>
</dbReference>
<dbReference type="InterPro" id="IPR001611">
    <property type="entry name" value="Leu-rich_rpt"/>
</dbReference>
<keyword evidence="18 26" id="KW-0675">Receptor</keyword>
<keyword evidence="6" id="KW-0723">Serine/threonine-protein kinase</keyword>
<evidence type="ECO:0000256" key="22">
    <source>
        <dbReference type="PROSITE-ProRule" id="PRU10141"/>
    </source>
</evidence>
<dbReference type="FunFam" id="1.10.510.10:FF:000358">
    <property type="entry name" value="Putative leucine-rich repeat receptor-like serine/threonine-protein kinase"/>
    <property type="match status" value="1"/>
</dbReference>
<dbReference type="InterPro" id="IPR032675">
    <property type="entry name" value="LRR_dom_sf"/>
</dbReference>
<evidence type="ECO:0000256" key="20">
    <source>
        <dbReference type="ARBA" id="ARBA00047899"/>
    </source>
</evidence>
<keyword evidence="17 23" id="KW-0472">Membrane</keyword>
<dbReference type="Pfam" id="PF08263">
    <property type="entry name" value="LRRNT_2"/>
    <property type="match status" value="1"/>
</dbReference>
<evidence type="ECO:0000256" key="8">
    <source>
        <dbReference type="ARBA" id="ARBA00022614"/>
    </source>
</evidence>
<evidence type="ECO:0000256" key="13">
    <source>
        <dbReference type="ARBA" id="ARBA00022741"/>
    </source>
</evidence>
<dbReference type="SMART" id="SM00369">
    <property type="entry name" value="LRR_TYP"/>
    <property type="match status" value="12"/>
</dbReference>
<keyword evidence="8" id="KW-0433">Leucine-rich repeat</keyword>
<dbReference type="InterPro" id="IPR017441">
    <property type="entry name" value="Protein_kinase_ATP_BS"/>
</dbReference>
<dbReference type="SMART" id="SM00220">
    <property type="entry name" value="S_TKc"/>
    <property type="match status" value="1"/>
</dbReference>
<evidence type="ECO:0000256" key="9">
    <source>
        <dbReference type="ARBA" id="ARBA00022679"/>
    </source>
</evidence>
<name>A0A2P2J8W3_RHIMU</name>
<evidence type="ECO:0000256" key="7">
    <source>
        <dbReference type="ARBA" id="ARBA00022553"/>
    </source>
</evidence>
<evidence type="ECO:0000256" key="5">
    <source>
        <dbReference type="ARBA" id="ARBA00022475"/>
    </source>
</evidence>
<dbReference type="SUPFAM" id="SSF56112">
    <property type="entry name" value="Protein kinase-like (PK-like)"/>
    <property type="match status" value="1"/>
</dbReference>
<comment type="catalytic activity">
    <reaction evidence="21">
        <text>L-seryl-[protein] + ATP = O-phospho-L-seryl-[protein] + ADP + H(+)</text>
        <dbReference type="Rhea" id="RHEA:17989"/>
        <dbReference type="Rhea" id="RHEA-COMP:9863"/>
        <dbReference type="Rhea" id="RHEA-COMP:11604"/>
        <dbReference type="ChEBI" id="CHEBI:15378"/>
        <dbReference type="ChEBI" id="CHEBI:29999"/>
        <dbReference type="ChEBI" id="CHEBI:30616"/>
        <dbReference type="ChEBI" id="CHEBI:83421"/>
        <dbReference type="ChEBI" id="CHEBI:456216"/>
        <dbReference type="EC" id="2.7.11.1"/>
    </reaction>
</comment>
<comment type="catalytic activity">
    <reaction evidence="20">
        <text>L-threonyl-[protein] + ATP = O-phospho-L-threonyl-[protein] + ADP + H(+)</text>
        <dbReference type="Rhea" id="RHEA:46608"/>
        <dbReference type="Rhea" id="RHEA-COMP:11060"/>
        <dbReference type="Rhea" id="RHEA-COMP:11605"/>
        <dbReference type="ChEBI" id="CHEBI:15378"/>
        <dbReference type="ChEBI" id="CHEBI:30013"/>
        <dbReference type="ChEBI" id="CHEBI:30616"/>
        <dbReference type="ChEBI" id="CHEBI:61977"/>
        <dbReference type="ChEBI" id="CHEBI:456216"/>
        <dbReference type="EC" id="2.7.11.1"/>
    </reaction>
</comment>
<dbReference type="EC" id="2.7.11.1" evidence="4"/>
<dbReference type="InterPro" id="IPR011009">
    <property type="entry name" value="Kinase-like_dom_sf"/>
</dbReference>
<protein>
    <recommendedName>
        <fullName evidence="4">non-specific serine/threonine protein kinase</fullName>
        <ecNumber evidence="4">2.7.11.1</ecNumber>
    </recommendedName>
</protein>
<evidence type="ECO:0000256" key="16">
    <source>
        <dbReference type="ARBA" id="ARBA00022989"/>
    </source>
</evidence>
<dbReference type="Gene3D" id="1.10.510.10">
    <property type="entry name" value="Transferase(Phosphotransferase) domain 1"/>
    <property type="match status" value="1"/>
</dbReference>
<keyword evidence="19" id="KW-0325">Glycoprotein</keyword>
<dbReference type="InterPro" id="IPR003591">
    <property type="entry name" value="Leu-rich_rpt_typical-subtyp"/>
</dbReference>
<dbReference type="FunFam" id="3.80.10.10:FF:000095">
    <property type="entry name" value="LRR receptor-like serine/threonine-protein kinase GSO1"/>
    <property type="match status" value="1"/>
</dbReference>
<feature type="binding site" evidence="22">
    <location>
        <position position="879"/>
    </location>
    <ligand>
        <name>ATP</name>
        <dbReference type="ChEBI" id="CHEBI:30616"/>
    </ligand>
</feature>
<keyword evidence="15 22" id="KW-0067">ATP-binding</keyword>
<keyword evidence="5" id="KW-1003">Cell membrane</keyword>
<feature type="signal peptide" evidence="24">
    <location>
        <begin position="1"/>
        <end position="23"/>
    </location>
</feature>
<dbReference type="GO" id="GO:0005886">
    <property type="term" value="C:plasma membrane"/>
    <property type="evidence" value="ECO:0007669"/>
    <property type="project" value="UniProtKB-SubCell"/>
</dbReference>
<evidence type="ECO:0000313" key="26">
    <source>
        <dbReference type="EMBL" id="MBW89909.1"/>
    </source>
</evidence>
<keyword evidence="11 24" id="KW-0732">Signal</keyword>
<feature type="domain" description="Protein kinase" evidence="25">
    <location>
        <begin position="851"/>
        <end position="1125"/>
    </location>
</feature>
<dbReference type="FunFam" id="3.30.200.20:FF:000661">
    <property type="entry name" value="Serine-threonine protein kinase plant-type"/>
    <property type="match status" value="1"/>
</dbReference>